<keyword evidence="2" id="KW-0479">Metal-binding</keyword>
<dbReference type="KEGG" id="dez:DKM44_02885"/>
<dbReference type="GO" id="GO:0046872">
    <property type="term" value="F:metal ion binding"/>
    <property type="evidence" value="ECO:0007669"/>
    <property type="project" value="UniProtKB-KW"/>
</dbReference>
<sequence>MNVVISVDMEGVCGVASWVQVSPPEFGGLVNVGEYERARVQMTREANAAALGAFDGGAEGVVIADSHDTMRNLVPDLLDERVRYVSGNDRPLSMVQGVQEAGVGALLMVGYHARAGSQSAPLAHTWNGQVRDVRVNGLSAGEPYLNALLAGHYGVPTVFVSGDDVAVKQVQDDLGASVVGVAVKEGLSMFSAVHLHPAEACRRIRAGAAQAVRRAAEARPFTVIFPASVQLSFDHQARADQAGRVPGVTRIDAVTVGYSSPDAYHLFQMFRTLCRVAEIRLDA</sequence>
<dbReference type="OrthoDB" id="9785420at2"/>
<dbReference type="SUPFAM" id="SSF63992">
    <property type="entry name" value="Dipeptide transport protein"/>
    <property type="match status" value="1"/>
</dbReference>
<feature type="binding site" evidence="2">
    <location>
        <position position="112"/>
    </location>
    <ligand>
        <name>Zn(2+)</name>
        <dbReference type="ChEBI" id="CHEBI:29105"/>
        <label>2</label>
    </ligand>
</feature>
<evidence type="ECO:0000313" key="4">
    <source>
        <dbReference type="Proteomes" id="UP000245368"/>
    </source>
</evidence>
<dbReference type="AlphaFoldDB" id="A0A2Z3JB10"/>
<dbReference type="EMBL" id="CP029494">
    <property type="protein sequence ID" value="AWN22313.1"/>
    <property type="molecule type" value="Genomic_DNA"/>
</dbReference>
<feature type="binding site" evidence="2">
    <location>
        <position position="67"/>
    </location>
    <ligand>
        <name>Zn(2+)</name>
        <dbReference type="ChEBI" id="CHEBI:29105"/>
        <label>2</label>
    </ligand>
</feature>
<protein>
    <submittedName>
        <fullName evidence="3">Peptide ABC transporter</fullName>
    </submittedName>
</protein>
<evidence type="ECO:0000256" key="2">
    <source>
        <dbReference type="PIRSR" id="PIRSR015853-2"/>
    </source>
</evidence>
<keyword evidence="4" id="KW-1185">Reference proteome</keyword>
<evidence type="ECO:0000313" key="3">
    <source>
        <dbReference type="EMBL" id="AWN22313.1"/>
    </source>
</evidence>
<feature type="binding site" evidence="2">
    <location>
        <position position="10"/>
    </location>
    <ligand>
        <name>Zn(2+)</name>
        <dbReference type="ChEBI" id="CHEBI:29105"/>
        <label>1</label>
    </ligand>
</feature>
<proteinExistence type="predicted"/>
<keyword evidence="2" id="KW-0862">Zinc</keyword>
<accession>A0A2Z3JB10</accession>
<dbReference type="CDD" id="cd08663">
    <property type="entry name" value="DAP_dppA_1"/>
    <property type="match status" value="1"/>
</dbReference>
<evidence type="ECO:0000256" key="1">
    <source>
        <dbReference type="PIRSR" id="PIRSR015853-1"/>
    </source>
</evidence>
<feature type="binding site" evidence="2">
    <location>
        <position position="8"/>
    </location>
    <ligand>
        <name>Zn(2+)</name>
        <dbReference type="ChEBI" id="CHEBI:29105"/>
        <label>2</label>
    </ligand>
</feature>
<feature type="binding site" evidence="2">
    <location>
        <position position="8"/>
    </location>
    <ligand>
        <name>Zn(2+)</name>
        <dbReference type="ChEBI" id="CHEBI:29105"/>
        <label>1</label>
    </ligand>
</feature>
<dbReference type="Gene3D" id="3.40.50.10780">
    <property type="entry name" value="Dipeptide transport protein"/>
    <property type="match status" value="1"/>
</dbReference>
<gene>
    <name evidence="3" type="ORF">DKM44_02885</name>
</gene>
<dbReference type="PIRSF" id="PIRSF015853">
    <property type="entry name" value="Pep_DppA"/>
    <property type="match status" value="1"/>
</dbReference>
<dbReference type="Pfam" id="PF04951">
    <property type="entry name" value="Peptidase_M55"/>
    <property type="match status" value="1"/>
</dbReference>
<dbReference type="InterPro" id="IPR007035">
    <property type="entry name" value="Peptidase_M55"/>
</dbReference>
<dbReference type="InterPro" id="IPR036177">
    <property type="entry name" value="Peptidase_M55_sf"/>
</dbReference>
<dbReference type="RefSeq" id="WP_109825269.1">
    <property type="nucleotide sequence ID" value="NZ_CP029494.1"/>
</dbReference>
<dbReference type="InterPro" id="IPR027476">
    <property type="entry name" value="DppA_N"/>
</dbReference>
<feature type="binding site" evidence="2">
    <location>
        <position position="142"/>
    </location>
    <ligand>
        <name>Zn(2+)</name>
        <dbReference type="ChEBI" id="CHEBI:29105"/>
        <label>2</label>
    </ligand>
</feature>
<dbReference type="Gene3D" id="3.30.1360.130">
    <property type="entry name" value="Dipeptide transport protein"/>
    <property type="match status" value="1"/>
</dbReference>
<organism evidence="3 4">
    <name type="scientific">Deinococcus irradiatisoli</name>
    <dbReference type="NCBI Taxonomy" id="2202254"/>
    <lineage>
        <taxon>Bacteria</taxon>
        <taxon>Thermotogati</taxon>
        <taxon>Deinococcota</taxon>
        <taxon>Deinococci</taxon>
        <taxon>Deinococcales</taxon>
        <taxon>Deinococcaceae</taxon>
        <taxon>Deinococcus</taxon>
    </lineage>
</organism>
<reference evidence="3 4" key="1">
    <citation type="submission" date="2018-05" db="EMBL/GenBank/DDBJ databases">
        <title>Complete Genome Sequence of Deinococcus sp. strain 17bor-2.</title>
        <authorList>
            <person name="Srinivasan S."/>
        </authorList>
    </citation>
    <scope>NUCLEOTIDE SEQUENCE [LARGE SCALE GENOMIC DNA]</scope>
    <source>
        <strain evidence="3 4">17bor-2</strain>
    </source>
</reference>
<dbReference type="Proteomes" id="UP000245368">
    <property type="component" value="Chromosome"/>
</dbReference>
<name>A0A2Z3JB10_9DEIO</name>
<feature type="active site" description="Nucleophile" evidence="1">
    <location>
        <position position="124"/>
    </location>
</feature>